<evidence type="ECO:0000256" key="9">
    <source>
        <dbReference type="ARBA" id="ARBA00023136"/>
    </source>
</evidence>
<dbReference type="NCBIfam" id="TIGR02141">
    <property type="entry name" value="modB_ABC"/>
    <property type="match status" value="1"/>
</dbReference>
<keyword evidence="5 12" id="KW-0500">Molybdenum</keyword>
<keyword evidence="9 11" id="KW-0472">Membrane</keyword>
<dbReference type="SUPFAM" id="SSF161098">
    <property type="entry name" value="MetI-like"/>
    <property type="match status" value="1"/>
</dbReference>
<evidence type="ECO:0000256" key="11">
    <source>
        <dbReference type="RuleBase" id="RU363032"/>
    </source>
</evidence>
<evidence type="ECO:0000256" key="4">
    <source>
        <dbReference type="ARBA" id="ARBA00022448"/>
    </source>
</evidence>
<feature type="transmembrane region" description="Helical" evidence="11">
    <location>
        <begin position="194"/>
        <end position="216"/>
    </location>
</feature>
<evidence type="ECO:0000256" key="3">
    <source>
        <dbReference type="ARBA" id="ARBA00011779"/>
    </source>
</evidence>
<evidence type="ECO:0000256" key="8">
    <source>
        <dbReference type="ARBA" id="ARBA00023032"/>
    </source>
</evidence>
<dbReference type="Gene3D" id="1.10.3720.10">
    <property type="entry name" value="MetI-like"/>
    <property type="match status" value="1"/>
</dbReference>
<feature type="domain" description="ABC transmembrane type-1" evidence="13">
    <location>
        <begin position="9"/>
        <end position="216"/>
    </location>
</feature>
<evidence type="ECO:0000313" key="15">
    <source>
        <dbReference type="Proteomes" id="UP000741360"/>
    </source>
</evidence>
<dbReference type="CDD" id="cd06261">
    <property type="entry name" value="TM_PBP2"/>
    <property type="match status" value="1"/>
</dbReference>
<name>A0A932M084_UNCTE</name>
<dbReference type="InterPro" id="IPR011867">
    <property type="entry name" value="ModB_ABC"/>
</dbReference>
<dbReference type="GO" id="GO:0015419">
    <property type="term" value="F:ABC-type sulfate transporter activity"/>
    <property type="evidence" value="ECO:0007669"/>
    <property type="project" value="InterPro"/>
</dbReference>
<dbReference type="PROSITE" id="PS50928">
    <property type="entry name" value="ABC_TM1"/>
    <property type="match status" value="1"/>
</dbReference>
<gene>
    <name evidence="14" type="primary">modB</name>
    <name evidence="14" type="ORF">HYY65_05355</name>
</gene>
<dbReference type="PANTHER" id="PTHR30406">
    <property type="entry name" value="SULFATE TRANSPORT SYSTEM PERMEASE PROTEIN"/>
    <property type="match status" value="1"/>
</dbReference>
<sequence length="226" mass="23898">MDGAQLGIVAFTVKTALLSTLVILPPGIGLAWLLAKRQWPGKSVVETLVSLPLVMPPVATGLILLMLLGRRGPLGGWLYERGIEVAFTAAAVVVALGVMSFPLLVRAARVAFEEVSPRLEQIAATLGSGNLRIFFTVTLPLAARGVLAGTVLAFSRALGEFGATIIIAGNIPGKTQTLSLAIFQFVQVGRDREAMSLLLVTVIIAFLTLLSAEWLARRGKKKTEAG</sequence>
<keyword evidence="12" id="KW-1003">Cell membrane</keyword>
<protein>
    <recommendedName>
        <fullName evidence="12">Molybdenum transport system permease</fullName>
    </recommendedName>
</protein>
<dbReference type="InterPro" id="IPR000515">
    <property type="entry name" value="MetI-like"/>
</dbReference>
<keyword evidence="6 11" id="KW-0812">Transmembrane</keyword>
<comment type="subunit">
    <text evidence="3">The complex is composed of two ATP-binding proteins (CysA), two transmembrane proteins (CysT and CysW) and a solute-binding protein (CysP).</text>
</comment>
<evidence type="ECO:0000256" key="10">
    <source>
        <dbReference type="ARBA" id="ARBA00025323"/>
    </source>
</evidence>
<evidence type="ECO:0000313" key="14">
    <source>
        <dbReference type="EMBL" id="MBI3014484.1"/>
    </source>
</evidence>
<dbReference type="Pfam" id="PF00528">
    <property type="entry name" value="BPD_transp_1"/>
    <property type="match status" value="1"/>
</dbReference>
<feature type="transmembrane region" description="Helical" evidence="11">
    <location>
        <begin position="89"/>
        <end position="112"/>
    </location>
</feature>
<dbReference type="InterPro" id="IPR005667">
    <property type="entry name" value="Sulph_transpt2"/>
</dbReference>
<comment type="similarity">
    <text evidence="12">Belongs to the binding-protein-dependent transport system permease family. CysTW subfamily.</text>
</comment>
<keyword evidence="4 11" id="KW-0813">Transport</keyword>
<feature type="transmembrane region" description="Helical" evidence="11">
    <location>
        <begin position="47"/>
        <end position="69"/>
    </location>
</feature>
<keyword evidence="7 11" id="KW-1133">Transmembrane helix</keyword>
<evidence type="ECO:0000256" key="12">
    <source>
        <dbReference type="RuleBase" id="RU365097"/>
    </source>
</evidence>
<accession>A0A932M084</accession>
<dbReference type="PANTHER" id="PTHR30406:SF8">
    <property type="entry name" value="SULFATE TRANSPORT SYSTEM PERMEASE PROTEIN CYST"/>
    <property type="match status" value="1"/>
</dbReference>
<comment type="subcellular location">
    <subcellularLocation>
        <location evidence="2 11">Cell membrane</location>
        <topology evidence="2 11">Multi-pass membrane protein</topology>
    </subcellularLocation>
</comment>
<dbReference type="GO" id="GO:0005886">
    <property type="term" value="C:plasma membrane"/>
    <property type="evidence" value="ECO:0007669"/>
    <property type="project" value="UniProtKB-SubCell"/>
</dbReference>
<evidence type="ECO:0000256" key="2">
    <source>
        <dbReference type="ARBA" id="ARBA00004651"/>
    </source>
</evidence>
<keyword evidence="8" id="KW-0764">Sulfate transport</keyword>
<evidence type="ECO:0000256" key="6">
    <source>
        <dbReference type="ARBA" id="ARBA00022692"/>
    </source>
</evidence>
<evidence type="ECO:0000256" key="5">
    <source>
        <dbReference type="ARBA" id="ARBA00022505"/>
    </source>
</evidence>
<dbReference type="AlphaFoldDB" id="A0A932M084"/>
<feature type="transmembrane region" description="Helical" evidence="11">
    <location>
        <begin position="16"/>
        <end position="35"/>
    </location>
</feature>
<evidence type="ECO:0000256" key="1">
    <source>
        <dbReference type="ARBA" id="ARBA00002949"/>
    </source>
</evidence>
<comment type="function">
    <text evidence="10">Part of the ABC transporter complex CysAWTP (TC 3.A.1.6.1) involved in sulfate/thiosulfate import. Probably responsible for the translocation of the substrate across the membrane.</text>
</comment>
<evidence type="ECO:0000259" key="13">
    <source>
        <dbReference type="PROSITE" id="PS50928"/>
    </source>
</evidence>
<feature type="transmembrane region" description="Helical" evidence="11">
    <location>
        <begin position="133"/>
        <end position="154"/>
    </location>
</feature>
<comment type="caution">
    <text evidence="14">The sequence shown here is derived from an EMBL/GenBank/DDBJ whole genome shotgun (WGS) entry which is preliminary data.</text>
</comment>
<proteinExistence type="inferred from homology"/>
<dbReference type="InterPro" id="IPR035906">
    <property type="entry name" value="MetI-like_sf"/>
</dbReference>
<evidence type="ECO:0000256" key="7">
    <source>
        <dbReference type="ARBA" id="ARBA00022989"/>
    </source>
</evidence>
<dbReference type="Proteomes" id="UP000741360">
    <property type="component" value="Unassembled WGS sequence"/>
</dbReference>
<reference evidence="14" key="1">
    <citation type="submission" date="2020-07" db="EMBL/GenBank/DDBJ databases">
        <title>Huge and variable diversity of episymbiotic CPR bacteria and DPANN archaea in groundwater ecosystems.</title>
        <authorList>
            <person name="He C.Y."/>
            <person name="Keren R."/>
            <person name="Whittaker M."/>
            <person name="Farag I.F."/>
            <person name="Doudna J."/>
            <person name="Cate J.H.D."/>
            <person name="Banfield J.F."/>
        </authorList>
    </citation>
    <scope>NUCLEOTIDE SEQUENCE</scope>
    <source>
        <strain evidence="14">NC_groundwater_717_Ag_S-0.2um_59_8</strain>
    </source>
</reference>
<dbReference type="EMBL" id="JACPSX010000094">
    <property type="protein sequence ID" value="MBI3014484.1"/>
    <property type="molecule type" value="Genomic_DNA"/>
</dbReference>
<dbReference type="GO" id="GO:0015098">
    <property type="term" value="F:molybdate ion transmembrane transporter activity"/>
    <property type="evidence" value="ECO:0007669"/>
    <property type="project" value="UniProtKB-UniRule"/>
</dbReference>
<comment type="function">
    <text evidence="1 12">Part of the binding-protein-dependent transport system for molybdenum; probably responsible for the translocation of the substrate across the membrane.</text>
</comment>
<organism evidence="14 15">
    <name type="scientific">Tectimicrobiota bacterium</name>
    <dbReference type="NCBI Taxonomy" id="2528274"/>
    <lineage>
        <taxon>Bacteria</taxon>
        <taxon>Pseudomonadati</taxon>
        <taxon>Nitrospinota/Tectimicrobiota group</taxon>
        <taxon>Candidatus Tectimicrobiota</taxon>
    </lineage>
</organism>